<dbReference type="Proteomes" id="UP000514628">
    <property type="component" value="Plasmid pCFViADRI1362_P3"/>
</dbReference>
<keyword evidence="1" id="KW-0614">Plasmid</keyword>
<gene>
    <name evidence="1" type="ORF">GZ989_011495</name>
</gene>
<dbReference type="AlphaFoldDB" id="A0A974MVE5"/>
<sequence length="74" mass="8428">MNLHDEVCKTLSITRQELADMFGISLATVNNWVDDSRMSKTTQIALGLMLENHRLKEKLNKIKQGQEAINSIEI</sequence>
<dbReference type="EMBL" id="CP059435">
    <property type="protein sequence ID" value="QMS59939.1"/>
    <property type="molecule type" value="Genomic_DNA"/>
</dbReference>
<evidence type="ECO:0000313" key="1">
    <source>
        <dbReference type="EMBL" id="QMS59939.1"/>
    </source>
</evidence>
<name>A0A974MVE5_CAMFE</name>
<geneLocation type="plasmid" evidence="2">
    <name>pcfviadri1362_p3</name>
</geneLocation>
<proteinExistence type="predicted"/>
<reference evidence="2" key="1">
    <citation type="submission" date="2020-07" db="EMBL/GenBank/DDBJ databases">
        <title>A comparison of fourteen fully characterised mammalian-associated Campylobacter fetus isolates suggests a mechanism by which bovine-adapted biotypes have evolved high genomic plasticity.</title>
        <authorList>
            <person name="Nadin-Davis S.A."/>
            <person name="Chmara J.T."/>
            <person name="Carillo C."/>
            <person name="Amoako K."/>
            <person name="Goji N."/>
            <person name="Duceppe M.-O."/>
            <person name="Devenish J."/>
        </authorList>
    </citation>
    <scope>NUCLEOTIDE SEQUENCE [LARGE SCALE GENOMIC DNA]</scope>
    <source>
        <strain evidence="2">CFViADRI1362</strain>
        <plasmid evidence="2">pcfviadri1362_p3</plasmid>
    </source>
</reference>
<dbReference type="RefSeq" id="WP_065842622.1">
    <property type="nucleotide sequence ID" value="NZ_CP059435.1"/>
</dbReference>
<protein>
    <submittedName>
        <fullName evidence="1">XRE family transcriptional regulator</fullName>
    </submittedName>
</protein>
<accession>A0A974MVE5</accession>
<organism evidence="1 2">
    <name type="scientific">Campylobacter fetus</name>
    <dbReference type="NCBI Taxonomy" id="196"/>
    <lineage>
        <taxon>Bacteria</taxon>
        <taxon>Pseudomonadati</taxon>
        <taxon>Campylobacterota</taxon>
        <taxon>Epsilonproteobacteria</taxon>
        <taxon>Campylobacterales</taxon>
        <taxon>Campylobacteraceae</taxon>
        <taxon>Campylobacter</taxon>
    </lineage>
</organism>
<evidence type="ECO:0000313" key="2">
    <source>
        <dbReference type="Proteomes" id="UP000514628"/>
    </source>
</evidence>